<dbReference type="InterPro" id="IPR013324">
    <property type="entry name" value="RNA_pol_sigma_r3/r4-like"/>
</dbReference>
<sequence>MMIKDLDDWFVAEVLPLEGMLTQYLRRNWRNHSELADLRQEVYVRVYEAAGRARPLRAAPFVMATARHLLIDRARRQQLVEIDSVADLPEPGMDELTPERHAAGRAELEQLWQALAALPPRCREVVRLRKMEGLSQREVAAKMGIKEDTVEKQIAKGMRALVDAMLLADGATRASPPPRWLRQGGKT</sequence>
<dbReference type="InterPro" id="IPR014284">
    <property type="entry name" value="RNA_pol_sigma-70_dom"/>
</dbReference>
<comment type="caution">
    <text evidence="7">The sequence shown here is derived from an EMBL/GenBank/DDBJ whole genome shotgun (WGS) entry which is preliminary data.</text>
</comment>
<evidence type="ECO:0000256" key="4">
    <source>
        <dbReference type="ARBA" id="ARBA00023163"/>
    </source>
</evidence>
<name>A0A845GXJ1_9BURK</name>
<comment type="similarity">
    <text evidence="1">Belongs to the sigma-70 factor family. ECF subfamily.</text>
</comment>
<dbReference type="CDD" id="cd06171">
    <property type="entry name" value="Sigma70_r4"/>
    <property type="match status" value="1"/>
</dbReference>
<protein>
    <submittedName>
        <fullName evidence="7">Sigma-70 family RNA polymerase sigma factor</fullName>
    </submittedName>
</protein>
<dbReference type="EMBL" id="WWCX01000177">
    <property type="protein sequence ID" value="MYM98984.1"/>
    <property type="molecule type" value="Genomic_DNA"/>
</dbReference>
<dbReference type="SUPFAM" id="SSF88659">
    <property type="entry name" value="Sigma3 and sigma4 domains of RNA polymerase sigma factors"/>
    <property type="match status" value="1"/>
</dbReference>
<dbReference type="Pfam" id="PF08281">
    <property type="entry name" value="Sigma70_r4_2"/>
    <property type="match status" value="1"/>
</dbReference>
<dbReference type="InterPro" id="IPR013325">
    <property type="entry name" value="RNA_pol_sigma_r2"/>
</dbReference>
<dbReference type="InterPro" id="IPR007627">
    <property type="entry name" value="RNA_pol_sigma70_r2"/>
</dbReference>
<dbReference type="AlphaFoldDB" id="A0A845GXJ1"/>
<keyword evidence="3" id="KW-0731">Sigma factor</keyword>
<dbReference type="Gene3D" id="1.10.10.10">
    <property type="entry name" value="Winged helix-like DNA-binding domain superfamily/Winged helix DNA-binding domain"/>
    <property type="match status" value="1"/>
</dbReference>
<accession>A0A845GXJ1</accession>
<gene>
    <name evidence="7" type="ORF">GTP90_34590</name>
</gene>
<evidence type="ECO:0000256" key="1">
    <source>
        <dbReference type="ARBA" id="ARBA00010641"/>
    </source>
</evidence>
<dbReference type="PANTHER" id="PTHR43133">
    <property type="entry name" value="RNA POLYMERASE ECF-TYPE SIGMA FACTO"/>
    <property type="match status" value="1"/>
</dbReference>
<feature type="domain" description="RNA polymerase sigma-70 region 2" evidence="5">
    <location>
        <begin position="19"/>
        <end position="78"/>
    </location>
</feature>
<evidence type="ECO:0000259" key="6">
    <source>
        <dbReference type="Pfam" id="PF08281"/>
    </source>
</evidence>
<evidence type="ECO:0000313" key="8">
    <source>
        <dbReference type="Proteomes" id="UP000447355"/>
    </source>
</evidence>
<dbReference type="Gene3D" id="1.10.1740.10">
    <property type="match status" value="1"/>
</dbReference>
<reference evidence="7" key="1">
    <citation type="submission" date="2019-12" db="EMBL/GenBank/DDBJ databases">
        <title>Novel species isolated from a subtropical stream in China.</title>
        <authorList>
            <person name="Lu H."/>
        </authorList>
    </citation>
    <scope>NUCLEOTIDE SEQUENCE [LARGE SCALE GENOMIC DNA]</scope>
    <source>
        <strain evidence="7">FT81W</strain>
    </source>
</reference>
<keyword evidence="4" id="KW-0804">Transcription</keyword>
<proteinExistence type="inferred from homology"/>
<organism evidence="7 8">
    <name type="scientific">Duganella vulcania</name>
    <dbReference type="NCBI Taxonomy" id="2692166"/>
    <lineage>
        <taxon>Bacteria</taxon>
        <taxon>Pseudomonadati</taxon>
        <taxon>Pseudomonadota</taxon>
        <taxon>Betaproteobacteria</taxon>
        <taxon>Burkholderiales</taxon>
        <taxon>Oxalobacteraceae</taxon>
        <taxon>Telluria group</taxon>
        <taxon>Duganella</taxon>
    </lineage>
</organism>
<evidence type="ECO:0000259" key="5">
    <source>
        <dbReference type="Pfam" id="PF04542"/>
    </source>
</evidence>
<dbReference type="Pfam" id="PF04542">
    <property type="entry name" value="Sigma70_r2"/>
    <property type="match status" value="1"/>
</dbReference>
<dbReference type="InterPro" id="IPR013249">
    <property type="entry name" value="RNA_pol_sigma70_r4_t2"/>
</dbReference>
<keyword evidence="2" id="KW-0805">Transcription regulation</keyword>
<dbReference type="Proteomes" id="UP000447355">
    <property type="component" value="Unassembled WGS sequence"/>
</dbReference>
<dbReference type="GO" id="GO:0003677">
    <property type="term" value="F:DNA binding"/>
    <property type="evidence" value="ECO:0007669"/>
    <property type="project" value="InterPro"/>
</dbReference>
<evidence type="ECO:0000256" key="2">
    <source>
        <dbReference type="ARBA" id="ARBA00023015"/>
    </source>
</evidence>
<dbReference type="InterPro" id="IPR039425">
    <property type="entry name" value="RNA_pol_sigma-70-like"/>
</dbReference>
<dbReference type="GO" id="GO:0016987">
    <property type="term" value="F:sigma factor activity"/>
    <property type="evidence" value="ECO:0007669"/>
    <property type="project" value="UniProtKB-KW"/>
</dbReference>
<dbReference type="NCBIfam" id="TIGR02937">
    <property type="entry name" value="sigma70-ECF"/>
    <property type="match status" value="1"/>
</dbReference>
<evidence type="ECO:0000256" key="3">
    <source>
        <dbReference type="ARBA" id="ARBA00023082"/>
    </source>
</evidence>
<feature type="domain" description="RNA polymerase sigma factor 70 region 4 type 2" evidence="6">
    <location>
        <begin position="109"/>
        <end position="161"/>
    </location>
</feature>
<dbReference type="GO" id="GO:0006352">
    <property type="term" value="P:DNA-templated transcription initiation"/>
    <property type="evidence" value="ECO:0007669"/>
    <property type="project" value="InterPro"/>
</dbReference>
<dbReference type="SUPFAM" id="SSF88946">
    <property type="entry name" value="Sigma2 domain of RNA polymerase sigma factors"/>
    <property type="match status" value="1"/>
</dbReference>
<evidence type="ECO:0000313" key="7">
    <source>
        <dbReference type="EMBL" id="MYM98984.1"/>
    </source>
</evidence>
<dbReference type="InterPro" id="IPR036388">
    <property type="entry name" value="WH-like_DNA-bd_sf"/>
</dbReference>
<dbReference type="PANTHER" id="PTHR43133:SF63">
    <property type="entry name" value="RNA POLYMERASE SIGMA FACTOR FECI-RELATED"/>
    <property type="match status" value="1"/>
</dbReference>